<accession>A0A5C5WA40</accession>
<dbReference type="Proteomes" id="UP000318995">
    <property type="component" value="Unassembled WGS sequence"/>
</dbReference>
<dbReference type="RefSeq" id="WP_146572198.1">
    <property type="nucleotide sequence ID" value="NZ_SJPH01000002.1"/>
</dbReference>
<sequence length="1240" mass="133269">MYRAIGTRRPDHPLHLESLEPRIVLDAAGVVVGDAQFLRYDDGVFGTLSPSFSRDVATIDRNGAPLAADERRFGEALPLVADLEWTNTGVQLGSTGVFEVLASGWDHDGVTPLMVVQGVSAQALIIYRGNDFTEVARLSYAGGDLLEGELPGRRYVPRAAIVYHGLIVIGAQRYENTASGDKEVGIDFFTTQDLGQTLSLVPQADGSPVTPSYPDGVADGSTQLRTWSFMNPFPVQGIEDTNAAWFPWADYIDKRFDPQGGQVGLFRADRDALTGEWIVRPNRVLVTDWVAADAGGFHVHTAAITTGGVLSHWGDVGYRNKTDFHQIDLENYETAPVVTTTVFGGYTSDTAINRTAPQPVSAAPAPTPGGHFASGDNTPDQILEFGALTTTSDALEIDTQVYQPYRNRSGNRFSGMEILHLQWLQGVGYASGSWVDPMYHFSPDGERWAAVQLPDSLKGRLWLFGDRMVVLNGREFVTAPLPQIDEVSPLRLSPGGTNRVAPTLEAQNPIGAGATFRQVWFQDGLWRYADTNVPLVHQTDPPPFLSEAPVYEVVVGSTMDLGTWYLQPSGQQQSLSESQLIDAWVANLGSQSATVSMNLGILNAGVGGFLGQSGHEVADNVDWTPIGVNGKTGTNSSGRVLLDLSTLTINPGAQFLLAIPYFGELDTPPYPLAPQATGSNELELASGFSTGKDWSAGVVFRWPENAPMGGSDRMPIGSLLGPTGDVVELSVLYGRGERGLLRADFYHSGALVKTIQVEQPILLRGDWVELVVSSGELGSVLSASVAGRTPTSVSVAGEIDLQLNSFVWASRDGATVTALEAALLVVDADEAWTADQQREWLRGSLNEKSVFRAKPAPGDFNSDGVVNAADRAVWEATLFVPNPGGPGDANDDGFVDQVDGDLWREQYGQVAMMHADANCDKVVDVADYTVIRDAMGKPLPPRPGDGNRDGVVDFDDYALWASEYGQTGPQLAMDGNNDGVVDLADYTFWSDNFGATYPNDPADVDRSGTVDQTDYALWVVGYGGEEQTLSADFNEDGIVDLADYTIWRDNRGPQVIPGTGADGSRNGYVDAADLLIWQDALGTIYPTLADLLATPLAANSMSAAVAYTDVPEVAPATASVLRIVKEPETLILEAIHSPPESAHDETVATSSERLPSAALEVSALEGVADRTERQRVFAYRFRTNARAANLMLLNKPSAAVGPTGASADGAQAYDEAFADHAERSSDTPFASRLVSRLRRR</sequence>
<dbReference type="EMBL" id="SJPH01000002">
    <property type="protein sequence ID" value="TWT47520.1"/>
    <property type="molecule type" value="Genomic_DNA"/>
</dbReference>
<protein>
    <submittedName>
        <fullName evidence="2">Uncharacterized protein</fullName>
    </submittedName>
</protein>
<dbReference type="InterPro" id="IPR018247">
    <property type="entry name" value="EF_Hand_1_Ca_BS"/>
</dbReference>
<feature type="region of interest" description="Disordered" evidence="1">
    <location>
        <begin position="1218"/>
        <end position="1240"/>
    </location>
</feature>
<comment type="caution">
    <text evidence="2">The sequence shown here is derived from an EMBL/GenBank/DDBJ whole genome shotgun (WGS) entry which is preliminary data.</text>
</comment>
<proteinExistence type="predicted"/>
<evidence type="ECO:0000256" key="1">
    <source>
        <dbReference type="SAM" id="MobiDB-lite"/>
    </source>
</evidence>
<dbReference type="Gene3D" id="1.10.1330.10">
    <property type="entry name" value="Dockerin domain"/>
    <property type="match status" value="2"/>
</dbReference>
<reference evidence="2 3" key="1">
    <citation type="submission" date="2019-02" db="EMBL/GenBank/DDBJ databases">
        <title>Deep-cultivation of Planctomycetes and their phenomic and genomic characterization uncovers novel biology.</title>
        <authorList>
            <person name="Wiegand S."/>
            <person name="Jogler M."/>
            <person name="Boedeker C."/>
            <person name="Pinto D."/>
            <person name="Vollmers J."/>
            <person name="Rivas-Marin E."/>
            <person name="Kohn T."/>
            <person name="Peeters S.H."/>
            <person name="Heuer A."/>
            <person name="Rast P."/>
            <person name="Oberbeckmann S."/>
            <person name="Bunk B."/>
            <person name="Jeske O."/>
            <person name="Meyerdierks A."/>
            <person name="Storesund J.E."/>
            <person name="Kallscheuer N."/>
            <person name="Luecker S."/>
            <person name="Lage O.M."/>
            <person name="Pohl T."/>
            <person name="Merkel B.J."/>
            <person name="Hornburger P."/>
            <person name="Mueller R.-W."/>
            <person name="Bruemmer F."/>
            <person name="Labrenz M."/>
            <person name="Spormann A.M."/>
            <person name="Op Den Camp H."/>
            <person name="Overmann J."/>
            <person name="Amann R."/>
            <person name="Jetten M.S.M."/>
            <person name="Mascher T."/>
            <person name="Medema M.H."/>
            <person name="Devos D.P."/>
            <person name="Kaster A.-K."/>
            <person name="Ovreas L."/>
            <person name="Rohde M."/>
            <person name="Galperin M.Y."/>
            <person name="Jogler C."/>
        </authorList>
    </citation>
    <scope>NUCLEOTIDE SEQUENCE [LARGE SCALE GENOMIC DNA]</scope>
    <source>
        <strain evidence="2 3">Pla111</strain>
    </source>
</reference>
<dbReference type="AlphaFoldDB" id="A0A5C5WA40"/>
<name>A0A5C5WA40_9BACT</name>
<dbReference type="PROSITE" id="PS00018">
    <property type="entry name" value="EF_HAND_1"/>
    <property type="match status" value="4"/>
</dbReference>
<dbReference type="GO" id="GO:0000272">
    <property type="term" value="P:polysaccharide catabolic process"/>
    <property type="evidence" value="ECO:0007669"/>
    <property type="project" value="InterPro"/>
</dbReference>
<evidence type="ECO:0000313" key="2">
    <source>
        <dbReference type="EMBL" id="TWT47520.1"/>
    </source>
</evidence>
<dbReference type="InterPro" id="IPR011992">
    <property type="entry name" value="EF-hand-dom_pair"/>
</dbReference>
<organism evidence="2 3">
    <name type="scientific">Botrimarina hoheduenensis</name>
    <dbReference type="NCBI Taxonomy" id="2528000"/>
    <lineage>
        <taxon>Bacteria</taxon>
        <taxon>Pseudomonadati</taxon>
        <taxon>Planctomycetota</taxon>
        <taxon>Planctomycetia</taxon>
        <taxon>Pirellulales</taxon>
        <taxon>Lacipirellulaceae</taxon>
        <taxon>Botrimarina</taxon>
    </lineage>
</organism>
<gene>
    <name evidence="2" type="ORF">Pla111_11340</name>
</gene>
<dbReference type="InterPro" id="IPR036439">
    <property type="entry name" value="Dockerin_dom_sf"/>
</dbReference>
<keyword evidence="3" id="KW-1185">Reference proteome</keyword>
<dbReference type="SUPFAM" id="SSF47473">
    <property type="entry name" value="EF-hand"/>
    <property type="match status" value="1"/>
</dbReference>
<dbReference type="OrthoDB" id="245157at2"/>
<evidence type="ECO:0000313" key="3">
    <source>
        <dbReference type="Proteomes" id="UP000318995"/>
    </source>
</evidence>